<dbReference type="KEGG" id="fwa:DCMF_16220"/>
<gene>
    <name evidence="1" type="ORF">DCMF_16220</name>
</gene>
<proteinExistence type="predicted"/>
<dbReference type="Pfam" id="PF19848">
    <property type="entry name" value="DUF6323"/>
    <property type="match status" value="1"/>
</dbReference>
<dbReference type="OrthoDB" id="1707441at2"/>
<dbReference type="Proteomes" id="UP000323521">
    <property type="component" value="Chromosome"/>
</dbReference>
<dbReference type="EMBL" id="CP017634">
    <property type="protein sequence ID" value="ATW28662.1"/>
    <property type="molecule type" value="Genomic_DNA"/>
</dbReference>
<protein>
    <submittedName>
        <fullName evidence="1">Uncharacterized protein</fullName>
    </submittedName>
</protein>
<sequence length="166" mass="19174">MISLSFPLAALSKRTALEEIMKTNELSHRYGLILTEKDAIDLVETRNGALQANGRIEIGSGTIGQIIVSFCSSSFIWQENYVQTLHDLVEAFYYLKNETLDLLPDDDLIKLMRDYFENRCKGSLELLFNRDLEQLARNLRYGVEDYANLDEVSEDPEDYLDEEEMF</sequence>
<dbReference type="InterPro" id="IPR046286">
    <property type="entry name" value="DUF6323"/>
</dbReference>
<evidence type="ECO:0000313" key="1">
    <source>
        <dbReference type="EMBL" id="ATW28662.1"/>
    </source>
</evidence>
<accession>A0A3G1L1I7</accession>
<dbReference type="AlphaFoldDB" id="A0A3G1L1I7"/>
<evidence type="ECO:0000313" key="2">
    <source>
        <dbReference type="Proteomes" id="UP000323521"/>
    </source>
</evidence>
<dbReference type="RefSeq" id="WP_148137947.1">
    <property type="nucleotide sequence ID" value="NZ_CP017634.1"/>
</dbReference>
<organism evidence="1 2">
    <name type="scientific">Formimonas warabiya</name>
    <dbReference type="NCBI Taxonomy" id="1761012"/>
    <lineage>
        <taxon>Bacteria</taxon>
        <taxon>Bacillati</taxon>
        <taxon>Bacillota</taxon>
        <taxon>Clostridia</taxon>
        <taxon>Eubacteriales</taxon>
        <taxon>Peptococcaceae</taxon>
        <taxon>Candidatus Formimonas</taxon>
    </lineage>
</organism>
<name>A0A3G1L1I7_FORW1</name>
<reference evidence="1 2" key="1">
    <citation type="submission" date="2016-10" db="EMBL/GenBank/DDBJ databases">
        <title>Complete Genome Sequence of Peptococcaceae strain DCMF.</title>
        <authorList>
            <person name="Edwards R.J."/>
            <person name="Holland S.I."/>
            <person name="Deshpande N.P."/>
            <person name="Wong Y.K."/>
            <person name="Ertan H."/>
            <person name="Manefield M."/>
            <person name="Russell T.L."/>
            <person name="Lee M.J."/>
        </authorList>
    </citation>
    <scope>NUCLEOTIDE SEQUENCE [LARGE SCALE GENOMIC DNA]</scope>
    <source>
        <strain evidence="1 2">DCMF</strain>
    </source>
</reference>
<keyword evidence="2" id="KW-1185">Reference proteome</keyword>